<dbReference type="HOGENOM" id="CLU_014655_1_0_11"/>
<dbReference type="Pfam" id="PF14864">
    <property type="entry name" value="Alkyl_sulf_C"/>
    <property type="match status" value="1"/>
</dbReference>
<dbReference type="eggNOG" id="COG2015">
    <property type="taxonomic scope" value="Bacteria"/>
</dbReference>
<dbReference type="GeneID" id="51867661"/>
<evidence type="ECO:0000256" key="1">
    <source>
        <dbReference type="ARBA" id="ARBA00022723"/>
    </source>
</evidence>
<dbReference type="FunFam" id="3.60.15.30:FF:000001">
    <property type="entry name" value="Alkyl/aryl-sulfatase BDS1"/>
    <property type="match status" value="1"/>
</dbReference>
<dbReference type="GO" id="GO:0046983">
    <property type="term" value="F:protein dimerization activity"/>
    <property type="evidence" value="ECO:0007669"/>
    <property type="project" value="InterPro"/>
</dbReference>
<dbReference type="RefSeq" id="WP_015038328.1">
    <property type="nucleotide sequence ID" value="NC_018750.1"/>
</dbReference>
<dbReference type="SMART" id="SM00849">
    <property type="entry name" value="Lactamase_B"/>
    <property type="match status" value="1"/>
</dbReference>
<dbReference type="CDD" id="cd07710">
    <property type="entry name" value="arylsulfatase_Sdsa1-like_MBL-fold"/>
    <property type="match status" value="1"/>
</dbReference>
<dbReference type="Gene3D" id="3.30.1050.10">
    <property type="entry name" value="SCP2 sterol-binding domain"/>
    <property type="match status" value="1"/>
</dbReference>
<dbReference type="InterPro" id="IPR036866">
    <property type="entry name" value="RibonucZ/Hydroxyglut_hydro"/>
</dbReference>
<evidence type="ECO:0000256" key="4">
    <source>
        <dbReference type="ARBA" id="ARBA00033751"/>
    </source>
</evidence>
<dbReference type="PROSITE" id="PS51318">
    <property type="entry name" value="TAT"/>
    <property type="match status" value="1"/>
</dbReference>
<dbReference type="InterPro" id="IPR029229">
    <property type="entry name" value="Alkyl_sulf_C"/>
</dbReference>
<dbReference type="InterPro" id="IPR052195">
    <property type="entry name" value="Bact_Alkyl/Aryl-Sulfatase"/>
</dbReference>
<dbReference type="Pfam" id="PF14863">
    <property type="entry name" value="Alkyl_sulf_dimr"/>
    <property type="match status" value="1"/>
</dbReference>
<dbReference type="GO" id="GO:0018741">
    <property type="term" value="F:linear primary-alkylsulfatase activity"/>
    <property type="evidence" value="ECO:0007669"/>
    <property type="project" value="InterPro"/>
</dbReference>
<keyword evidence="1" id="KW-0479">Metal-binding</keyword>
<dbReference type="AlphaFoldDB" id="F2RLQ3"/>
<keyword evidence="3" id="KW-0862">Zinc</keyword>
<protein>
    <submittedName>
        <fullName evidence="7">Alkyl sulfatase</fullName>
        <ecNumber evidence="7">3.1.6.-</ecNumber>
    </submittedName>
</protein>
<dbReference type="SUPFAM" id="SSF55718">
    <property type="entry name" value="SCP-like"/>
    <property type="match status" value="1"/>
</dbReference>
<dbReference type="PANTHER" id="PTHR43223">
    <property type="entry name" value="ALKYL/ARYL-SULFATASE"/>
    <property type="match status" value="1"/>
</dbReference>
<feature type="compositionally biased region" description="Basic and acidic residues" evidence="5">
    <location>
        <begin position="117"/>
        <end position="129"/>
    </location>
</feature>
<name>F2RLQ3_STRVP</name>
<dbReference type="KEGG" id="sve:SVEN_7147"/>
<reference evidence="7 8" key="1">
    <citation type="journal article" date="2011" name="BMC Genomics">
        <title>Genome-wide analysis of the role of GlnR in Streptomyces venezuelae provides new insights into global nitrogen regulation in actinomycetes.</title>
        <authorList>
            <person name="Pullan S.T."/>
            <person name="Bibb M.J."/>
            <person name="Merrick M."/>
        </authorList>
    </citation>
    <scope>NUCLEOTIDE SEQUENCE [LARGE SCALE GENOMIC DNA]</scope>
    <source>
        <strain evidence="7">ATCC 10712</strain>
    </source>
</reference>
<evidence type="ECO:0000313" key="8">
    <source>
        <dbReference type="Proteomes" id="UP000006854"/>
    </source>
</evidence>
<dbReference type="InterPro" id="IPR001279">
    <property type="entry name" value="Metallo-B-lactamas"/>
</dbReference>
<feature type="compositionally biased region" description="Basic and acidic residues" evidence="5">
    <location>
        <begin position="95"/>
        <end position="106"/>
    </location>
</feature>
<dbReference type="InterPro" id="IPR038536">
    <property type="entry name" value="Alkyl/aryl-sulf_dimr_sf"/>
</dbReference>
<dbReference type="InterPro" id="IPR006311">
    <property type="entry name" value="TAT_signal"/>
</dbReference>
<dbReference type="GO" id="GO:0046872">
    <property type="term" value="F:metal ion binding"/>
    <property type="evidence" value="ECO:0007669"/>
    <property type="project" value="UniProtKB-KW"/>
</dbReference>
<dbReference type="PANTHER" id="PTHR43223:SF1">
    <property type="entry name" value="ALKYL_ARYL-SULFATASE BDS1"/>
    <property type="match status" value="1"/>
</dbReference>
<dbReference type="EC" id="3.1.6.-" evidence="7"/>
<proteinExistence type="inferred from homology"/>
<gene>
    <name evidence="7" type="ordered locus">SVEN_7147</name>
</gene>
<dbReference type="OrthoDB" id="5240502at2"/>
<dbReference type="InterPro" id="IPR029228">
    <property type="entry name" value="Alkyl_sulf_dimr"/>
</dbReference>
<dbReference type="Pfam" id="PF00753">
    <property type="entry name" value="Lactamase_B"/>
    <property type="match status" value="1"/>
</dbReference>
<feature type="compositionally biased region" description="Gly residues" evidence="5">
    <location>
        <begin position="107"/>
        <end position="116"/>
    </location>
</feature>
<dbReference type="InterPro" id="IPR044097">
    <property type="entry name" value="Bds1/SdsA1_MBL-fold"/>
</dbReference>
<dbReference type="Gene3D" id="3.60.15.30">
    <property type="entry name" value="Metallo-beta-lactamase domain"/>
    <property type="match status" value="1"/>
</dbReference>
<sequence>MTPMNRRGFVAAAAAMGAAAASVSLNPQTAQALAGHLPRAMGTPTRTDGLPYDDETDFGDADRGFVAAFTGGPITDATGRTVWDPGAYRFLTEAEDAREGRGDDGSGRGGDGGGHGGDGRPGADGDDGGHAGPATVDPSLWRQARLLSRQGLYRVTDRIYQVRGLDLSNMTIVEGDTGIIVIDPLISAETAAAALRLYRTHRGDRAVRAMIYTHPHVDHFGGCRGVLPDGAGDVPVLAPKGFMEHAVSENVYVGTAMARRAGYMYGSTLPKNAAAQVGCGLGLTVSLGTVGLIAPTRYIGATGEEVVLDGVRIRFQMTPGTECQEEMNFLFPDLRAVCMAENATHTMHNILTLRGAQVRDAHAWAGYLTESIGLYDGAADVAFASHHWPTWGNDAIVALLTHQRDLYGYLHDQTVRLINRGLTGTEIAETFRLPPQLEGVWANRGYYGSLSHNVKAVYQRYMGWFDGNPAHLWEHPPAEEARLYVESLGGQAAVRARARHYADRGELRFAVTLLNHAVFNDPRDSRAKRQLAALYTRLGQAVENAVWRNFYLTGAQELLHGITPRATATLGPDMYLALTVGQIIDSLAVRVDGPKAWSLRIVMDWHIGADYWHLRLANGLLTWTRDDRPAADAALTLRMTKPQLLTLLAGKGTAGITMTGDRGLLPRLLAVLETPEPDFPIVTP</sequence>
<dbReference type="EMBL" id="FR845719">
    <property type="protein sequence ID" value="CCA60433.1"/>
    <property type="molecule type" value="Genomic_DNA"/>
</dbReference>
<dbReference type="PATRIC" id="fig|953739.5.peg.2373"/>
<dbReference type="InterPro" id="IPR036527">
    <property type="entry name" value="SCP2_sterol-bd_dom_sf"/>
</dbReference>
<evidence type="ECO:0000313" key="7">
    <source>
        <dbReference type="EMBL" id="CCA60433.1"/>
    </source>
</evidence>
<evidence type="ECO:0000256" key="3">
    <source>
        <dbReference type="ARBA" id="ARBA00022833"/>
    </source>
</evidence>
<evidence type="ECO:0000256" key="5">
    <source>
        <dbReference type="SAM" id="MobiDB-lite"/>
    </source>
</evidence>
<keyword evidence="2 7" id="KW-0378">Hydrolase</keyword>
<dbReference type="STRING" id="953739.SVEN_7147"/>
<feature type="domain" description="Metallo-beta-lactamase" evidence="6">
    <location>
        <begin position="167"/>
        <end position="386"/>
    </location>
</feature>
<evidence type="ECO:0000259" key="6">
    <source>
        <dbReference type="SMART" id="SM00849"/>
    </source>
</evidence>
<keyword evidence="8" id="KW-1185">Reference proteome</keyword>
<dbReference type="Gene3D" id="1.25.40.880">
    <property type="entry name" value="Alkyl sulfatase, dimerisation domain"/>
    <property type="match status" value="1"/>
</dbReference>
<feature type="region of interest" description="Disordered" evidence="5">
    <location>
        <begin position="37"/>
        <end position="57"/>
    </location>
</feature>
<evidence type="ECO:0000256" key="2">
    <source>
        <dbReference type="ARBA" id="ARBA00022801"/>
    </source>
</evidence>
<dbReference type="SUPFAM" id="SSF56281">
    <property type="entry name" value="Metallo-hydrolase/oxidoreductase"/>
    <property type="match status" value="1"/>
</dbReference>
<dbReference type="Proteomes" id="UP000006854">
    <property type="component" value="Chromosome"/>
</dbReference>
<dbReference type="GO" id="GO:0018909">
    <property type="term" value="P:dodecyl sulfate metabolic process"/>
    <property type="evidence" value="ECO:0007669"/>
    <property type="project" value="InterPro"/>
</dbReference>
<comment type="similarity">
    <text evidence="4">Belongs to the metallo-beta-lactamase superfamily. Type III sulfatase family.</text>
</comment>
<accession>F2RLQ3</accession>
<feature type="region of interest" description="Disordered" evidence="5">
    <location>
        <begin position="93"/>
        <end position="137"/>
    </location>
</feature>
<organism evidence="7 8">
    <name type="scientific">Streptomyces venezuelae (strain ATCC 10712 / CBS 650.69 / DSM 40230 / JCM 4526 / NBRC 13096 / PD 04745)</name>
    <dbReference type="NCBI Taxonomy" id="953739"/>
    <lineage>
        <taxon>Bacteria</taxon>
        <taxon>Bacillati</taxon>
        <taxon>Actinomycetota</taxon>
        <taxon>Actinomycetes</taxon>
        <taxon>Kitasatosporales</taxon>
        <taxon>Streptomycetaceae</taxon>
        <taxon>Streptomyces</taxon>
    </lineage>
</organism>